<feature type="region of interest" description="Disordered" evidence="6">
    <location>
        <begin position="602"/>
        <end position="628"/>
    </location>
</feature>
<protein>
    <submittedName>
        <fullName evidence="9">Uncharacterized protein</fullName>
    </submittedName>
</protein>
<sequence>MVAASKRGRFADVAAARFRAKEIPDVKEIVEEVDEVIEEVGPVQEEEIDHFAELEAAERKRALARAKKKLSSALHEGHLQEALEAVELLLDEEEPIAVEPLRSLLNLSAAQPDAENFARAVSAAQRGKITFDEQAFAALIGQLLATEAAHALVRCALNFGVPEDGDVIPLIPLDIREYEQQDVFRAATSADDSGELDMDLAEGPSVPAMLEFSGCTRKPELNGLYQRHRGRKDLLGHSRPIYVRRLGFARKWCVYFWNPALTVDKEASSWERGWYLASEIGGGGYTVARCGSDEDLPPEQGWSFSSHGNWIPDTSGFLVPSSRAKRMQALNLTEEEAQNALEGVDLEALRGSVKGRDPEVTKYFCHFFVLLCLEAMAEIQGFRSRWRYRQLYELVNFGIAFQDLRVQHCGHERENHKAALPGWPQLNTLEVHFRIPDRVKEENCRFKPGENVVISLNDPVKNRVTEGMVKEVDFVGHVLVVDIQGQMPEDPHRMMRYRIDNYANRVTFERQVTALLQFIAMERTEICQMLVSAGVGKLDEAVREEAEIMRRRAWRQKQGKDYKGAQQEKLRKMDKDVLAKNKAAALAAWDEEDFFMDEEPVEEEIIEEEEEEENEEEKLTPEEEERRKRTINLASEEASAVGEENLKLATAQANAFQNTSDAQKHAIISAMSKRLTVIQGPPGTGKTHTSVRILSTWVKTMGYKPLLATSECNVAVDNIAEGLVANGIKVVRIGHVEKVNARLEEAILENLVRQQRAEVERQGDYEDEEWVEDPGEEPSWQSADYSTEKWKKEWQAWRLKKDAVIKKRAWARKQYQLLKQKVLNEAEVICATTIACGSGQLAGFDFHGVLIDEVAQATETSCIVPVVCRGARQLVLCGDHCQLPPSVISREAELRGYTLSLYSRLTGAGVPYCFLDTQYRAHPMLMEFSASCIYQGRLKNGVDASKRPRVKGLPWPGPECPAMFVESNVEEHLEGESKANFAEALKVKNPLFIRGIPRVRRPTLKDLVKGLLEAGSVDLQDIGVVTPYKGQVRVLRKLIHLQNSLGVPKEVVTNLEIASVDNFQGREKEVIIFSAVRCNSWGSVGFLKDWRRLNVMITRARRALVVVGNAMTLCKDDHWRKWLQCTEKQGGAVEGTVKKAMEEGENGEGIQPCEFVETGKELFPAMSSSSSKRKWEEVEASAAVDLAEGVQVADKQVEEMVEAKEEIKEEEVKEGAQQWETKSSWVDAAGPAVTLRCCEGRQMALQGGELTRYVEQLHEALFRQDWAWAGSGGGTMVKSQRPAQPFRCSAALGHGSTPDLEQREHQREGFISVLFTQNAQLDQVLLHVEALRTLAFSAWTHCRVKRPYVVITDGPLPSVALEALQADGLSVVEAEHELQGTYGANLRDDLQLDSWWMERGVRPTAIKLAVWNMTTFDRLLFLDADTLILGPVDELFEMDTFASGLNPYSVHGMTEVENGRIKYRLHPGINTGVMMLQPSRVLTMEMAKDMASGRLDRTAIAEHLGRSDQPWLDAFWLQHSRRLGTARFASRADGSLAFRGCDVTFDVDWGYAARRRRIDACSRGQTRGRPMASRGPERAWPRASGPSCRRGHEKRRMMRPIDAHQAHCILPVEYDFFADYKAIRMHVWSEARQRKTAGALPGDQNLTDIAWAVKQYVEDYGLLGPKGIKILHWPGELRKPWHRWQKAVRSPFDDEWWKAHGEMCRDPRAKIPIFPKDPVCRNFYAELLRWPSRYRDYYCCERPADAAIASGLPDWKGTVAEGARNHLWDLSGFPEEDRPSRNGTRAVLEMKGMPLGERHPFFMGRVRRSLRSAFHRKHPGECLVARKVQRSIGRFGMPAAPLRALGYTSAGGCFASIGRNGKPVSALMKRLGSYSEAAAHGVQRSSPIGYATGSGNVYCNKIVLMDEAHNLVRSQTQYADQLQRLRRLLYEAEKLVLAGFTGTPILSEPNEGRQLLDIIKGVKAPSGDEGFLSSFPMRPQPLFPVSLPRGLPDGALTLARQKQLVRRVEIRGEALKVYDLKRRLGLPGRRLRAYCNVSIFHAAFHDGRAGSKGRVLAYPEDCCPKLLQIAQAVVAEPLKAVIMIGRTSGYVVMLELMKRLAAKAEPPFQVATMNELSEFNHVSNLRGQIFRVLVADSLQCSEGVSFLSIRKTYLADVPVSPSGFIQQCGRSIRMYGHRGLPEEEQTVTTQLYVSMLPKWMRSSSLACWALRAQKKHTRGKEVEKRARVLTARMNRAGPLQPKAKEELKSRLDAHGEAKQRMQHSISDTEDSMNPKGADMGRWFHQEQNGLWEEAKLLRNADKKDGERGYCCDDRELEQSLGDSQLTRGNTLESLDRGNTLDTEMAKEEDDFTTALASMLEEAMGKDEMGDAERQQEMEAFKDGKLLSLSEEQDADDLDGVTQLDEDRSPRLSERSSNAEEKRKAAPPASNAAPSAPRRAASSSALDAAVAEPPAVHLPKWEPNPGARLDLNPGPFSGPFPKQEAPDFVAPMVRGEVLQALRAACREADKKPLLNDTTAEAQAVEPGPGRALDPRWLLYPHVGSSSAMWRTWLLLSVAGGSGERVVEPNSLLQATLRASDSPVQRIGPKETLGIVHIGKTGGSSLDSWLKGNIGRRHLLGHGIHCDMSYMDAQAKKQGHPVRVLSFLREPGTRAASQVLFWNTFKWPLFQKWKNWTLTEIMNEEKAFRRYHNAWGDGFGGVCWMAGTCVNGWYIHTEPNGKNDTEQLRRKELNEKHPQEVLAMAKANLERTAWFGILEDVERSIMLLQWQLGNNYTGFTEHNVNRNPHAKEVTEEDLQRMRKLIPLDMELYHYAQELFERRWAASGLSMPTDTPDRSAGVTGGHGVPLFPQRVPAAELQIESWIDSAASAEPPFPPGRSLHHLCSPSPVQQVLEKARLQQPEMTC</sequence>
<feature type="compositionally biased region" description="Acidic residues" evidence="6">
    <location>
        <begin position="602"/>
        <end position="616"/>
    </location>
</feature>
<evidence type="ECO:0000313" key="9">
    <source>
        <dbReference type="EMBL" id="CAK9083876.1"/>
    </source>
</evidence>
<organism evidence="9 10">
    <name type="scientific">Durusdinium trenchii</name>
    <dbReference type="NCBI Taxonomy" id="1381693"/>
    <lineage>
        <taxon>Eukaryota</taxon>
        <taxon>Sar</taxon>
        <taxon>Alveolata</taxon>
        <taxon>Dinophyceae</taxon>
        <taxon>Suessiales</taxon>
        <taxon>Symbiodiniaceae</taxon>
        <taxon>Durusdinium</taxon>
    </lineage>
</organism>
<feature type="region of interest" description="Disordered" evidence="6">
    <location>
        <begin position="1563"/>
        <end position="1592"/>
    </location>
</feature>
<dbReference type="InterPro" id="IPR029044">
    <property type="entry name" value="Nucleotide-diphossugar_trans"/>
</dbReference>
<feature type="compositionally biased region" description="Acidic residues" evidence="6">
    <location>
        <begin position="765"/>
        <end position="776"/>
    </location>
</feature>
<evidence type="ECO:0000256" key="3">
    <source>
        <dbReference type="ARBA" id="ARBA00022801"/>
    </source>
</evidence>
<dbReference type="Proteomes" id="UP001642484">
    <property type="component" value="Unassembled WGS sequence"/>
</dbReference>
<keyword evidence="3" id="KW-0378">Hydrolase</keyword>
<evidence type="ECO:0000259" key="8">
    <source>
        <dbReference type="Pfam" id="PF13087"/>
    </source>
</evidence>
<feature type="domain" description="DNA2/NAM7 helicase helicase" evidence="7">
    <location>
        <begin position="660"/>
        <end position="890"/>
    </location>
</feature>
<dbReference type="Pfam" id="PF13086">
    <property type="entry name" value="AAA_11"/>
    <property type="match status" value="1"/>
</dbReference>
<evidence type="ECO:0000313" key="10">
    <source>
        <dbReference type="Proteomes" id="UP001642484"/>
    </source>
</evidence>
<name>A0ABP0QA71_9DINO</name>
<dbReference type="CDD" id="cd18808">
    <property type="entry name" value="SF1_C_Upf1"/>
    <property type="match status" value="1"/>
</dbReference>
<feature type="compositionally biased region" description="Basic and acidic residues" evidence="6">
    <location>
        <begin position="2404"/>
        <end position="2423"/>
    </location>
</feature>
<comment type="similarity">
    <text evidence="1">Belongs to the DNA2/NAM7 helicase family.</text>
</comment>
<dbReference type="InterPro" id="IPR047187">
    <property type="entry name" value="SF1_C_Upf1"/>
</dbReference>
<dbReference type="InterPro" id="IPR041677">
    <property type="entry name" value="DNA2/NAM7_AAA_11"/>
</dbReference>
<evidence type="ECO:0000256" key="2">
    <source>
        <dbReference type="ARBA" id="ARBA00022741"/>
    </source>
</evidence>
<feature type="compositionally biased region" description="Basic and acidic residues" evidence="6">
    <location>
        <begin position="617"/>
        <end position="627"/>
    </location>
</feature>
<keyword evidence="4" id="KW-0347">Helicase</keyword>
<feature type="region of interest" description="Disordered" evidence="6">
    <location>
        <begin position="2390"/>
        <end position="2482"/>
    </location>
</feature>
<gene>
    <name evidence="9" type="ORF">CCMP2556_LOCUS40855</name>
</gene>
<dbReference type="PANTHER" id="PTHR43788:SF13">
    <property type="entry name" value="REGULATOR OF NONSENSE TRANSCRIPTS 1"/>
    <property type="match status" value="1"/>
</dbReference>
<feature type="region of interest" description="Disordered" evidence="6">
    <location>
        <begin position="759"/>
        <end position="784"/>
    </location>
</feature>
<dbReference type="InterPro" id="IPR041679">
    <property type="entry name" value="DNA2/NAM7-like_C"/>
</dbReference>
<keyword evidence="2" id="KW-0547">Nucleotide-binding</keyword>
<dbReference type="SUPFAM" id="SSF52540">
    <property type="entry name" value="P-loop containing nucleoside triphosphate hydrolases"/>
    <property type="match status" value="2"/>
</dbReference>
<evidence type="ECO:0000256" key="1">
    <source>
        <dbReference type="ARBA" id="ARBA00007913"/>
    </source>
</evidence>
<evidence type="ECO:0000256" key="6">
    <source>
        <dbReference type="SAM" id="MobiDB-lite"/>
    </source>
</evidence>
<accession>A0ABP0QA71</accession>
<feature type="compositionally biased region" description="Low complexity" evidence="6">
    <location>
        <begin position="2425"/>
        <end position="2450"/>
    </location>
</feature>
<dbReference type="EMBL" id="CAXAMN010024117">
    <property type="protein sequence ID" value="CAK9083876.1"/>
    <property type="molecule type" value="Genomic_DNA"/>
</dbReference>
<comment type="caution">
    <text evidence="9">The sequence shown here is derived from an EMBL/GenBank/DDBJ whole genome shotgun (WGS) entry which is preliminary data.</text>
</comment>
<dbReference type="Gene3D" id="3.40.50.300">
    <property type="entry name" value="P-loop containing nucleotide triphosphate hydrolases"/>
    <property type="match status" value="3"/>
</dbReference>
<dbReference type="Gene3D" id="3.90.550.10">
    <property type="entry name" value="Spore Coat Polysaccharide Biosynthesis Protein SpsA, Chain A"/>
    <property type="match status" value="1"/>
</dbReference>
<dbReference type="Pfam" id="PF13087">
    <property type="entry name" value="AAA_12"/>
    <property type="match status" value="1"/>
</dbReference>
<dbReference type="InterPro" id="IPR050534">
    <property type="entry name" value="Coronavir_polyprotein_1ab"/>
</dbReference>
<proteinExistence type="inferred from homology"/>
<feature type="region of interest" description="Disordered" evidence="6">
    <location>
        <begin position="2254"/>
        <end position="2273"/>
    </location>
</feature>
<dbReference type="PANTHER" id="PTHR43788">
    <property type="entry name" value="DNA2/NAM7 HELICASE FAMILY MEMBER"/>
    <property type="match status" value="1"/>
</dbReference>
<feature type="domain" description="DNA2/NAM7 helicase-like C-terminal" evidence="8">
    <location>
        <begin position="898"/>
        <end position="1110"/>
    </location>
</feature>
<evidence type="ECO:0000259" key="7">
    <source>
        <dbReference type="Pfam" id="PF13086"/>
    </source>
</evidence>
<evidence type="ECO:0000256" key="5">
    <source>
        <dbReference type="ARBA" id="ARBA00022840"/>
    </source>
</evidence>
<dbReference type="SUPFAM" id="SSF53448">
    <property type="entry name" value="Nucleotide-diphospho-sugar transferases"/>
    <property type="match status" value="1"/>
</dbReference>
<keyword evidence="10" id="KW-1185">Reference proteome</keyword>
<reference evidence="9 10" key="1">
    <citation type="submission" date="2024-02" db="EMBL/GenBank/DDBJ databases">
        <authorList>
            <person name="Chen Y."/>
            <person name="Shah S."/>
            <person name="Dougan E. K."/>
            <person name="Thang M."/>
            <person name="Chan C."/>
        </authorList>
    </citation>
    <scope>NUCLEOTIDE SEQUENCE [LARGE SCALE GENOMIC DNA]</scope>
</reference>
<keyword evidence="5" id="KW-0067">ATP-binding</keyword>
<evidence type="ECO:0000256" key="4">
    <source>
        <dbReference type="ARBA" id="ARBA00022806"/>
    </source>
</evidence>
<dbReference type="InterPro" id="IPR027417">
    <property type="entry name" value="P-loop_NTPase"/>
</dbReference>